<keyword evidence="1" id="KW-0472">Membrane</keyword>
<feature type="transmembrane region" description="Helical" evidence="1">
    <location>
        <begin position="82"/>
        <end position="101"/>
    </location>
</feature>
<dbReference type="Proteomes" id="UP000002945">
    <property type="component" value="Unassembled WGS sequence"/>
</dbReference>
<name>A9DKM8_9FLAO</name>
<dbReference type="OrthoDB" id="1440503at2"/>
<evidence type="ECO:0000313" key="3">
    <source>
        <dbReference type="Proteomes" id="UP000002945"/>
    </source>
</evidence>
<dbReference type="RefSeq" id="WP_007095372.1">
    <property type="nucleotide sequence ID" value="NZ_CP142125.1"/>
</dbReference>
<dbReference type="HOGENOM" id="CLU_1452671_0_0_10"/>
<keyword evidence="1" id="KW-1133">Transmembrane helix</keyword>
<feature type="transmembrane region" description="Helical" evidence="1">
    <location>
        <begin position="113"/>
        <end position="131"/>
    </location>
</feature>
<dbReference type="AlphaFoldDB" id="A9DKM8"/>
<keyword evidence="1" id="KW-0812">Transmembrane</keyword>
<keyword evidence="3" id="KW-1185">Reference proteome</keyword>
<evidence type="ECO:0000313" key="2">
    <source>
        <dbReference type="EMBL" id="EDP98359.1"/>
    </source>
</evidence>
<dbReference type="STRING" id="391587.KAOT1_14117"/>
<feature type="transmembrane region" description="Helical" evidence="1">
    <location>
        <begin position="17"/>
        <end position="35"/>
    </location>
</feature>
<accession>A9DKM8</accession>
<dbReference type="EMBL" id="ABIB01000001">
    <property type="protein sequence ID" value="EDP98359.1"/>
    <property type="molecule type" value="Genomic_DNA"/>
</dbReference>
<gene>
    <name evidence="2" type="ORF">KAOT1_14117</name>
</gene>
<protein>
    <submittedName>
        <fullName evidence="2">Uncharacterized protein</fullName>
    </submittedName>
</protein>
<reference evidence="2 3" key="1">
    <citation type="journal article" date="2011" name="J. Bacteriol.">
        <title>Genome sequence of the algicidal bacterium Kordia algicida OT-1.</title>
        <authorList>
            <person name="Lee H.S."/>
            <person name="Kang S.G."/>
            <person name="Kwon K.K."/>
            <person name="Lee J.H."/>
            <person name="Kim S.J."/>
        </authorList>
    </citation>
    <scope>NUCLEOTIDE SEQUENCE [LARGE SCALE GENOMIC DNA]</scope>
    <source>
        <strain evidence="2 3">OT-1</strain>
    </source>
</reference>
<proteinExistence type="predicted"/>
<evidence type="ECO:0000256" key="1">
    <source>
        <dbReference type="SAM" id="Phobius"/>
    </source>
</evidence>
<comment type="caution">
    <text evidence="2">The sequence shown here is derived from an EMBL/GenBank/DDBJ whole genome shotgun (WGS) entry which is preliminary data.</text>
</comment>
<sequence>MLSSTFQKLSKSSEKKLLFLAITTFMLAGSCMLYFDRFLKTDFAPNKIISFELSSTLKCSQDILMSWQKKEGALQAAEWSLWFDYIFIITYVMFLSLLIHLVRKHVADNSTALAYRLGTVLIGMTMFAGFLDMVENFALLQLFYGDLQKHWTLLAFATASIKFMHIGLGLLYVVIGFGVILLKKIK</sequence>
<organism evidence="2 3">
    <name type="scientific">Kordia algicida OT-1</name>
    <dbReference type="NCBI Taxonomy" id="391587"/>
    <lineage>
        <taxon>Bacteria</taxon>
        <taxon>Pseudomonadati</taxon>
        <taxon>Bacteroidota</taxon>
        <taxon>Flavobacteriia</taxon>
        <taxon>Flavobacteriales</taxon>
        <taxon>Flavobacteriaceae</taxon>
        <taxon>Kordia</taxon>
    </lineage>
</organism>
<feature type="transmembrane region" description="Helical" evidence="1">
    <location>
        <begin position="151"/>
        <end position="182"/>
    </location>
</feature>